<evidence type="ECO:0000313" key="2">
    <source>
        <dbReference type="Proteomes" id="UP000279833"/>
    </source>
</evidence>
<accession>A0A183KSB4</accession>
<name>A0A183KSB4_9TREM</name>
<sequence>MPTLDAAQSLYCAKTLEEKLVETKRDVARLEIDLRGVGGVANSNNTEWVIKSNSDPKSDAFKANLCFGLVVGQFLAHAMQELMLLSELHKTFTERYNEVVVSGSRQKTVKLGFGLFDTRRQGVPVILREIMLPRIFNPVSPSFTISHVANYLALDQAKYTADELFNDLKTFRELYRKACISK</sequence>
<proteinExistence type="predicted"/>
<reference evidence="3" key="1">
    <citation type="submission" date="2016-06" db="UniProtKB">
        <authorList>
            <consortium name="WormBaseParasite"/>
        </authorList>
    </citation>
    <scope>IDENTIFICATION</scope>
</reference>
<protein>
    <submittedName>
        <fullName evidence="3">DNA-directed RNA polymerase</fullName>
    </submittedName>
</protein>
<reference evidence="1 2" key="2">
    <citation type="submission" date="2018-11" db="EMBL/GenBank/DDBJ databases">
        <authorList>
            <consortium name="Pathogen Informatics"/>
        </authorList>
    </citation>
    <scope>NUCLEOTIDE SEQUENCE [LARGE SCALE GENOMIC DNA]</scope>
    <source>
        <strain evidence="1">Dakar</strain>
        <strain evidence="2">Dakar, Senegal</strain>
    </source>
</reference>
<dbReference type="Gene3D" id="1.20.58.2220">
    <property type="entry name" value="Formin, FH2 domain"/>
    <property type="match status" value="1"/>
</dbReference>
<evidence type="ECO:0000313" key="3">
    <source>
        <dbReference type="WBParaSite" id="SCUD_0001795401-mRNA-1"/>
    </source>
</evidence>
<dbReference type="Proteomes" id="UP000279833">
    <property type="component" value="Unassembled WGS sequence"/>
</dbReference>
<dbReference type="STRING" id="6186.A0A183KSB4"/>
<organism evidence="3">
    <name type="scientific">Schistosoma curassoni</name>
    <dbReference type="NCBI Taxonomy" id="6186"/>
    <lineage>
        <taxon>Eukaryota</taxon>
        <taxon>Metazoa</taxon>
        <taxon>Spiralia</taxon>
        <taxon>Lophotrochozoa</taxon>
        <taxon>Platyhelminthes</taxon>
        <taxon>Trematoda</taxon>
        <taxon>Digenea</taxon>
        <taxon>Strigeidida</taxon>
        <taxon>Schistosomatoidea</taxon>
        <taxon>Schistosomatidae</taxon>
        <taxon>Schistosoma</taxon>
    </lineage>
</organism>
<keyword evidence="2" id="KW-1185">Reference proteome</keyword>
<dbReference type="EMBL" id="UZAK01040433">
    <property type="protein sequence ID" value="VDP64587.1"/>
    <property type="molecule type" value="Genomic_DNA"/>
</dbReference>
<dbReference type="InterPro" id="IPR042201">
    <property type="entry name" value="FH2_Formin_sf"/>
</dbReference>
<dbReference type="AlphaFoldDB" id="A0A183KSB4"/>
<gene>
    <name evidence="1" type="ORF">SCUD_LOCUS17952</name>
</gene>
<dbReference type="WBParaSite" id="SCUD_0001795401-mRNA-1">
    <property type="protein sequence ID" value="SCUD_0001795401-mRNA-1"/>
    <property type="gene ID" value="SCUD_0001795401"/>
</dbReference>
<evidence type="ECO:0000313" key="1">
    <source>
        <dbReference type="EMBL" id="VDP64587.1"/>
    </source>
</evidence>